<reference evidence="3" key="1">
    <citation type="journal article" date="2019" name="Nat. Commun.">
        <title>Expansion of phycobilisome linker gene families in mesophilic red algae.</title>
        <authorList>
            <person name="Lee J."/>
            <person name="Kim D."/>
            <person name="Bhattacharya D."/>
            <person name="Yoon H.S."/>
        </authorList>
    </citation>
    <scope>NUCLEOTIDE SEQUENCE [LARGE SCALE GENOMIC DNA]</scope>
    <source>
        <strain evidence="3">CCMP 1328</strain>
    </source>
</reference>
<accession>A0A5J4Z5A3</accession>
<keyword evidence="3" id="KW-1185">Reference proteome</keyword>
<evidence type="ECO:0000256" key="1">
    <source>
        <dbReference type="SAM" id="MobiDB-lite"/>
    </source>
</evidence>
<sequence length="104" mass="11415">MDLEDALQRMDRVLNGFGKRDAEGVGAAASAHRSADFEDTEEHESASSARGRERQDPEVNEAQWELSIESPQKVADAESPFPDSFANVVNALNLARKKVRLAFG</sequence>
<evidence type="ECO:0000313" key="3">
    <source>
        <dbReference type="Proteomes" id="UP000324585"/>
    </source>
</evidence>
<dbReference type="Proteomes" id="UP000324585">
    <property type="component" value="Unassembled WGS sequence"/>
</dbReference>
<gene>
    <name evidence="2" type="ORF">FVE85_6080</name>
</gene>
<feature type="region of interest" description="Disordered" evidence="1">
    <location>
        <begin position="18"/>
        <end position="79"/>
    </location>
</feature>
<proteinExistence type="predicted"/>
<dbReference type="EMBL" id="VRMN01000001">
    <property type="protein sequence ID" value="KAA8498495.1"/>
    <property type="molecule type" value="Genomic_DNA"/>
</dbReference>
<organism evidence="2 3">
    <name type="scientific">Porphyridium purpureum</name>
    <name type="common">Red alga</name>
    <name type="synonym">Porphyridium cruentum</name>
    <dbReference type="NCBI Taxonomy" id="35688"/>
    <lineage>
        <taxon>Eukaryota</taxon>
        <taxon>Rhodophyta</taxon>
        <taxon>Bangiophyceae</taxon>
        <taxon>Porphyridiales</taxon>
        <taxon>Porphyridiaceae</taxon>
        <taxon>Porphyridium</taxon>
    </lineage>
</organism>
<evidence type="ECO:0000313" key="2">
    <source>
        <dbReference type="EMBL" id="KAA8498495.1"/>
    </source>
</evidence>
<name>A0A5J4Z5A3_PORPP</name>
<protein>
    <submittedName>
        <fullName evidence="2">Uncharacterized protein</fullName>
    </submittedName>
</protein>
<comment type="caution">
    <text evidence="2">The sequence shown here is derived from an EMBL/GenBank/DDBJ whole genome shotgun (WGS) entry which is preliminary data.</text>
</comment>
<dbReference type="AlphaFoldDB" id="A0A5J4Z5A3"/>